<dbReference type="PANTHER" id="PTHR10073:SF47">
    <property type="entry name" value="DNA MISMATCH REPAIR PROTEIN MLH3"/>
    <property type="match status" value="1"/>
</dbReference>
<evidence type="ECO:0000313" key="2">
    <source>
        <dbReference type="EMBL" id="EGZ26116.1"/>
    </source>
</evidence>
<comment type="similarity">
    <text evidence="1">Belongs to the DNA mismatch repair MutL/HexB family.</text>
</comment>
<dbReference type="Pfam" id="PF13589">
    <property type="entry name" value="HATPase_c_3"/>
    <property type="match status" value="1"/>
</dbReference>
<protein>
    <recommendedName>
        <fullName evidence="4">Histidine kinase/HSP90-like ATPase domain-containing protein</fullName>
    </recommendedName>
</protein>
<dbReference type="GO" id="GO:0006298">
    <property type="term" value="P:mismatch repair"/>
    <property type="evidence" value="ECO:0007669"/>
    <property type="project" value="InterPro"/>
</dbReference>
<dbReference type="SMR" id="G4YWK2"/>
<dbReference type="GeneID" id="20655342"/>
<dbReference type="Gene3D" id="3.30.565.10">
    <property type="entry name" value="Histidine kinase-like ATPase, C-terminal domain"/>
    <property type="match status" value="1"/>
</dbReference>
<evidence type="ECO:0000313" key="3">
    <source>
        <dbReference type="Proteomes" id="UP000002640"/>
    </source>
</evidence>
<proteinExistence type="inferred from homology"/>
<dbReference type="InterPro" id="IPR038973">
    <property type="entry name" value="MutL/Mlh/Pms-like"/>
</dbReference>
<gene>
    <name evidence="2" type="ORF">PHYSODRAFT_481230</name>
</gene>
<dbReference type="OMA" id="HEYIGEC"/>
<dbReference type="InParanoid" id="G4YWK2"/>
<reference evidence="2 3" key="1">
    <citation type="journal article" date="2006" name="Science">
        <title>Phytophthora genome sequences uncover evolutionary origins and mechanisms of pathogenesis.</title>
        <authorList>
            <person name="Tyler B.M."/>
            <person name="Tripathy S."/>
            <person name="Zhang X."/>
            <person name="Dehal P."/>
            <person name="Jiang R.H."/>
            <person name="Aerts A."/>
            <person name="Arredondo F.D."/>
            <person name="Baxter L."/>
            <person name="Bensasson D."/>
            <person name="Beynon J.L."/>
            <person name="Chapman J."/>
            <person name="Damasceno C.M."/>
            <person name="Dorrance A.E."/>
            <person name="Dou D."/>
            <person name="Dickerman A.W."/>
            <person name="Dubchak I.L."/>
            <person name="Garbelotto M."/>
            <person name="Gijzen M."/>
            <person name="Gordon S.G."/>
            <person name="Govers F."/>
            <person name="Grunwald N.J."/>
            <person name="Huang W."/>
            <person name="Ivors K.L."/>
            <person name="Jones R.W."/>
            <person name="Kamoun S."/>
            <person name="Krampis K."/>
            <person name="Lamour K.H."/>
            <person name="Lee M.K."/>
            <person name="McDonald W.H."/>
            <person name="Medina M."/>
            <person name="Meijer H.J."/>
            <person name="Nordberg E.K."/>
            <person name="Maclean D.J."/>
            <person name="Ospina-Giraldo M.D."/>
            <person name="Morris P.F."/>
            <person name="Phuntumart V."/>
            <person name="Putnam N.H."/>
            <person name="Rash S."/>
            <person name="Rose J.K."/>
            <person name="Sakihama Y."/>
            <person name="Salamov A.A."/>
            <person name="Savidor A."/>
            <person name="Scheuring C.F."/>
            <person name="Smith B.M."/>
            <person name="Sobral B.W."/>
            <person name="Terry A."/>
            <person name="Torto-Alalibo T.A."/>
            <person name="Win J."/>
            <person name="Xu Z."/>
            <person name="Zhang H."/>
            <person name="Grigoriev I.V."/>
            <person name="Rokhsar D.S."/>
            <person name="Boore J.L."/>
        </authorList>
    </citation>
    <scope>NUCLEOTIDE SEQUENCE [LARGE SCALE GENOMIC DNA]</scope>
    <source>
        <strain evidence="2 3">P6497</strain>
    </source>
</reference>
<dbReference type="SUPFAM" id="SSF55874">
    <property type="entry name" value="ATPase domain of HSP90 chaperone/DNA topoisomerase II/histidine kinase"/>
    <property type="match status" value="1"/>
</dbReference>
<dbReference type="GO" id="GO:0016887">
    <property type="term" value="F:ATP hydrolysis activity"/>
    <property type="evidence" value="ECO:0007669"/>
    <property type="project" value="InterPro"/>
</dbReference>
<dbReference type="AlphaFoldDB" id="G4YWK2"/>
<evidence type="ECO:0008006" key="4">
    <source>
        <dbReference type="Google" id="ProtNLM"/>
    </source>
</evidence>
<dbReference type="GO" id="GO:0032300">
    <property type="term" value="C:mismatch repair complex"/>
    <property type="evidence" value="ECO:0007669"/>
    <property type="project" value="InterPro"/>
</dbReference>
<name>G4YWK2_PHYSP</name>
<sequence length="220" mass="24706">MALNTLDTKTREVMAAAYAIPDLETAVQQGIPRYVIYNAIDAHAKRIRLSLNVADASFSAVDDGDGIQPDDLYKFVGGCYASSRGSPSANSEKHQRAYGSRGAFLFELITLAKVVEVESRVQDHWTSWRKVFKEGQVAFNAASKQIIDAGTKVCVSNLFGKLPVRRKDLLHNRKYRRQVIQNIRSFCVSMAMIWPLLSLDIHFEGIKRGFFSYIGPLMTR</sequence>
<dbReference type="STRING" id="1094619.G4YWK2"/>
<dbReference type="InterPro" id="IPR036890">
    <property type="entry name" value="HATPase_C_sf"/>
</dbReference>
<dbReference type="RefSeq" id="XP_009521404.1">
    <property type="nucleotide sequence ID" value="XM_009523109.1"/>
</dbReference>
<dbReference type="PANTHER" id="PTHR10073">
    <property type="entry name" value="DNA MISMATCH REPAIR PROTEIN MLH, PMS, MUTL"/>
    <property type="match status" value="1"/>
</dbReference>
<dbReference type="GO" id="GO:0140664">
    <property type="term" value="F:ATP-dependent DNA damage sensor activity"/>
    <property type="evidence" value="ECO:0007669"/>
    <property type="project" value="InterPro"/>
</dbReference>
<dbReference type="Proteomes" id="UP000002640">
    <property type="component" value="Unassembled WGS sequence"/>
</dbReference>
<organism evidence="2 3">
    <name type="scientific">Phytophthora sojae (strain P6497)</name>
    <name type="common">Soybean stem and root rot agent</name>
    <name type="synonym">Phytophthora megasperma f. sp. glycines</name>
    <dbReference type="NCBI Taxonomy" id="1094619"/>
    <lineage>
        <taxon>Eukaryota</taxon>
        <taxon>Sar</taxon>
        <taxon>Stramenopiles</taxon>
        <taxon>Oomycota</taxon>
        <taxon>Peronosporomycetes</taxon>
        <taxon>Peronosporales</taxon>
        <taxon>Peronosporaceae</taxon>
        <taxon>Phytophthora</taxon>
    </lineage>
</organism>
<dbReference type="EMBL" id="JH159152">
    <property type="protein sequence ID" value="EGZ26116.1"/>
    <property type="molecule type" value="Genomic_DNA"/>
</dbReference>
<evidence type="ECO:0000256" key="1">
    <source>
        <dbReference type="ARBA" id="ARBA00006082"/>
    </source>
</evidence>
<dbReference type="KEGG" id="psoj:PHYSODRAFT_481230"/>
<keyword evidence="3" id="KW-1185">Reference proteome</keyword>
<accession>G4YWK2</accession>